<accession>A0ABU5CNL6</accession>
<sequence>MNKQNEELFIKFHKLYWNLSRNMTYFWKDVFKNHFPGSQSDILFLLERSGPKRMSELADLLYLTPGAVTTSSNKLIENGYVSRYRDQDDRRVVYLEMTEKGKQMMTELQNEGRKSMKVVFNHLSNEDLEFFINMIEEASTNINNLRKGGNH</sequence>
<organism evidence="5 6">
    <name type="scientific">Paracerasibacillus soli</name>
    <dbReference type="NCBI Taxonomy" id="480284"/>
    <lineage>
        <taxon>Bacteria</taxon>
        <taxon>Bacillati</taxon>
        <taxon>Bacillota</taxon>
        <taxon>Bacilli</taxon>
        <taxon>Bacillales</taxon>
        <taxon>Bacillaceae</taxon>
        <taxon>Paracerasibacillus</taxon>
    </lineage>
</organism>
<comment type="caution">
    <text evidence="5">The sequence shown here is derived from an EMBL/GenBank/DDBJ whole genome shotgun (WGS) entry which is preliminary data.</text>
</comment>
<dbReference type="InterPro" id="IPR036390">
    <property type="entry name" value="WH_DNA-bd_sf"/>
</dbReference>
<dbReference type="Gene3D" id="1.10.10.10">
    <property type="entry name" value="Winged helix-like DNA-binding domain superfamily/Winged helix DNA-binding domain"/>
    <property type="match status" value="1"/>
</dbReference>
<dbReference type="PROSITE" id="PS50995">
    <property type="entry name" value="HTH_MARR_2"/>
    <property type="match status" value="1"/>
</dbReference>
<keyword evidence="6" id="KW-1185">Reference proteome</keyword>
<dbReference type="PANTHER" id="PTHR42756:SF1">
    <property type="entry name" value="TRANSCRIPTIONAL REPRESSOR OF EMRAB OPERON"/>
    <property type="match status" value="1"/>
</dbReference>
<dbReference type="SUPFAM" id="SSF46785">
    <property type="entry name" value="Winged helix' DNA-binding domain"/>
    <property type="match status" value="1"/>
</dbReference>
<reference evidence="5 6" key="1">
    <citation type="submission" date="2023-10" db="EMBL/GenBank/DDBJ databases">
        <title>Virgibacillus soli CC-YMP-6 genome.</title>
        <authorList>
            <person name="Miliotis G."/>
            <person name="Sengupta P."/>
            <person name="Hameed A."/>
            <person name="Chuvochina M."/>
            <person name="Mcdonagh F."/>
            <person name="Simpson A.C."/>
            <person name="Singh N.K."/>
            <person name="Rekha P.D."/>
            <person name="Raman K."/>
            <person name="Hugenholtz P."/>
            <person name="Venkateswaran K."/>
        </authorList>
    </citation>
    <scope>NUCLEOTIDE SEQUENCE [LARGE SCALE GENOMIC DNA]</scope>
    <source>
        <strain evidence="5 6">CC-YMP-6</strain>
    </source>
</reference>
<feature type="domain" description="HTH marR-type" evidence="4">
    <location>
        <begin position="5"/>
        <end position="140"/>
    </location>
</feature>
<evidence type="ECO:0000256" key="2">
    <source>
        <dbReference type="ARBA" id="ARBA00023125"/>
    </source>
</evidence>
<dbReference type="Proteomes" id="UP001275315">
    <property type="component" value="Unassembled WGS sequence"/>
</dbReference>
<proteinExistence type="predicted"/>
<gene>
    <name evidence="5" type="ORF">RWD45_04175</name>
</gene>
<dbReference type="PANTHER" id="PTHR42756">
    <property type="entry name" value="TRANSCRIPTIONAL REGULATOR, MARR"/>
    <property type="match status" value="1"/>
</dbReference>
<protein>
    <submittedName>
        <fullName evidence="5">MarR family transcriptional regulator</fullName>
    </submittedName>
</protein>
<evidence type="ECO:0000313" key="6">
    <source>
        <dbReference type="Proteomes" id="UP001275315"/>
    </source>
</evidence>
<evidence type="ECO:0000256" key="3">
    <source>
        <dbReference type="ARBA" id="ARBA00023163"/>
    </source>
</evidence>
<evidence type="ECO:0000313" key="5">
    <source>
        <dbReference type="EMBL" id="MDY0407953.1"/>
    </source>
</evidence>
<dbReference type="InterPro" id="IPR000835">
    <property type="entry name" value="HTH_MarR-typ"/>
</dbReference>
<dbReference type="InterPro" id="IPR036388">
    <property type="entry name" value="WH-like_DNA-bd_sf"/>
</dbReference>
<dbReference type="Pfam" id="PF01047">
    <property type="entry name" value="MarR"/>
    <property type="match status" value="1"/>
</dbReference>
<keyword evidence="1" id="KW-0805">Transcription regulation</keyword>
<dbReference type="PRINTS" id="PR00598">
    <property type="entry name" value="HTHMARR"/>
</dbReference>
<name>A0ABU5CNL6_9BACI</name>
<dbReference type="EMBL" id="JAWDIQ010000001">
    <property type="protein sequence ID" value="MDY0407953.1"/>
    <property type="molecule type" value="Genomic_DNA"/>
</dbReference>
<keyword evidence="2" id="KW-0238">DNA-binding</keyword>
<dbReference type="RefSeq" id="WP_320378725.1">
    <property type="nucleotide sequence ID" value="NZ_JAWDIQ010000001.1"/>
</dbReference>
<dbReference type="SMART" id="SM00347">
    <property type="entry name" value="HTH_MARR"/>
    <property type="match status" value="1"/>
</dbReference>
<evidence type="ECO:0000259" key="4">
    <source>
        <dbReference type="PROSITE" id="PS50995"/>
    </source>
</evidence>
<keyword evidence="3" id="KW-0804">Transcription</keyword>
<evidence type="ECO:0000256" key="1">
    <source>
        <dbReference type="ARBA" id="ARBA00023015"/>
    </source>
</evidence>